<evidence type="ECO:0000313" key="3">
    <source>
        <dbReference type="Proteomes" id="UP001388673"/>
    </source>
</evidence>
<dbReference type="RefSeq" id="XP_066806200.1">
    <property type="nucleotide sequence ID" value="XM_066943658.1"/>
</dbReference>
<sequence length="231" mass="26101">MYPTRPAPSPPRTNSLPANHPFATSIPSYRYTTSNASVGSFQSSIRTPITSSPFTPASSHRQRGRPSPTVNLAKPLTPSRRGLDGQTILNLGHPQEINFSRYDPDRAPSSPITTSPTSPTSFLFSPLPTELSIFDPRPRQTLLKDIEVIVGKKLHFPFMERIANKRGSKKETTTTIIMKKENRWRGSRRMTNRKGYDEDWDIFTPDDAAMIQKGSKDEKRKYRGVREGNWV</sequence>
<feature type="compositionally biased region" description="Pro residues" evidence="1">
    <location>
        <begin position="1"/>
        <end position="11"/>
    </location>
</feature>
<organism evidence="2 3">
    <name type="scientific">Kwoniella newhampshirensis</name>
    <dbReference type="NCBI Taxonomy" id="1651941"/>
    <lineage>
        <taxon>Eukaryota</taxon>
        <taxon>Fungi</taxon>
        <taxon>Dikarya</taxon>
        <taxon>Basidiomycota</taxon>
        <taxon>Agaricomycotina</taxon>
        <taxon>Tremellomycetes</taxon>
        <taxon>Tremellales</taxon>
        <taxon>Cryptococcaceae</taxon>
        <taxon>Kwoniella</taxon>
    </lineage>
</organism>
<dbReference type="AlphaFoldDB" id="A0AAW0Z7Q3"/>
<evidence type="ECO:0000256" key="1">
    <source>
        <dbReference type="SAM" id="MobiDB-lite"/>
    </source>
</evidence>
<evidence type="ECO:0000313" key="2">
    <source>
        <dbReference type="EMBL" id="KAK8869954.1"/>
    </source>
</evidence>
<dbReference type="GeneID" id="92177783"/>
<protein>
    <submittedName>
        <fullName evidence="2">Uncharacterized protein</fullName>
    </submittedName>
</protein>
<feature type="region of interest" description="Disordered" evidence="1">
    <location>
        <begin position="1"/>
        <end position="83"/>
    </location>
</feature>
<accession>A0AAW0Z7Q3</accession>
<name>A0AAW0Z7Q3_9TREE</name>
<reference evidence="2 3" key="1">
    <citation type="journal article" date="2024" name="bioRxiv">
        <title>Comparative genomics of Cryptococcus and Kwoniella reveals pathogenesis evolution and contrasting karyotype dynamics via intercentromeric recombination or chromosome fusion.</title>
        <authorList>
            <person name="Coelho M.A."/>
            <person name="David-Palma M."/>
            <person name="Shea T."/>
            <person name="Bowers K."/>
            <person name="McGinley-Smith S."/>
            <person name="Mohammad A.W."/>
            <person name="Gnirke A."/>
            <person name="Yurkov A.M."/>
            <person name="Nowrousian M."/>
            <person name="Sun S."/>
            <person name="Cuomo C.A."/>
            <person name="Heitman J."/>
        </authorList>
    </citation>
    <scope>NUCLEOTIDE SEQUENCE [LARGE SCALE GENOMIC DNA]</scope>
    <source>
        <strain evidence="2 3">CBS 13917</strain>
    </source>
</reference>
<gene>
    <name evidence="2" type="ORF">IAR55_000523</name>
</gene>
<comment type="caution">
    <text evidence="2">The sequence shown here is derived from an EMBL/GenBank/DDBJ whole genome shotgun (WGS) entry which is preliminary data.</text>
</comment>
<dbReference type="KEGG" id="kne:92177783"/>
<feature type="compositionally biased region" description="Polar residues" evidence="1">
    <location>
        <begin position="25"/>
        <end position="59"/>
    </location>
</feature>
<keyword evidence="3" id="KW-1185">Reference proteome</keyword>
<dbReference type="Proteomes" id="UP001388673">
    <property type="component" value="Unassembled WGS sequence"/>
</dbReference>
<dbReference type="EMBL" id="JBCAWK010000001">
    <property type="protein sequence ID" value="KAK8869954.1"/>
    <property type="molecule type" value="Genomic_DNA"/>
</dbReference>
<proteinExistence type="predicted"/>